<keyword evidence="4" id="KW-1185">Reference proteome</keyword>
<evidence type="ECO:0000313" key="4">
    <source>
        <dbReference type="Proteomes" id="UP001498476"/>
    </source>
</evidence>
<protein>
    <submittedName>
        <fullName evidence="3">Uncharacterized protein</fullName>
    </submittedName>
</protein>
<proteinExistence type="predicted"/>
<accession>A0ABR1HW87</accession>
<dbReference type="PROSITE" id="PS51257">
    <property type="entry name" value="PROKAR_LIPOPROTEIN"/>
    <property type="match status" value="1"/>
</dbReference>
<evidence type="ECO:0000313" key="3">
    <source>
        <dbReference type="EMBL" id="KAK7425089.1"/>
    </source>
</evidence>
<comment type="caution">
    <text evidence="3">The sequence shown here is derived from an EMBL/GenBank/DDBJ whole genome shotgun (WGS) entry which is preliminary data.</text>
</comment>
<feature type="chain" id="PRO_5047169609" evidence="2">
    <location>
        <begin position="18"/>
        <end position="307"/>
    </location>
</feature>
<feature type="signal peptide" evidence="2">
    <location>
        <begin position="1"/>
        <end position="17"/>
    </location>
</feature>
<organism evidence="3 4">
    <name type="scientific">Neonectria punicea</name>
    <dbReference type="NCBI Taxonomy" id="979145"/>
    <lineage>
        <taxon>Eukaryota</taxon>
        <taxon>Fungi</taxon>
        <taxon>Dikarya</taxon>
        <taxon>Ascomycota</taxon>
        <taxon>Pezizomycotina</taxon>
        <taxon>Sordariomycetes</taxon>
        <taxon>Hypocreomycetidae</taxon>
        <taxon>Hypocreales</taxon>
        <taxon>Nectriaceae</taxon>
        <taxon>Neonectria</taxon>
    </lineage>
</organism>
<feature type="region of interest" description="Disordered" evidence="1">
    <location>
        <begin position="18"/>
        <end position="136"/>
    </location>
</feature>
<evidence type="ECO:0000256" key="1">
    <source>
        <dbReference type="SAM" id="MobiDB-lite"/>
    </source>
</evidence>
<gene>
    <name evidence="3" type="ORF">QQX98_000003</name>
</gene>
<keyword evidence="2" id="KW-0732">Signal</keyword>
<reference evidence="3 4" key="1">
    <citation type="journal article" date="2025" name="Microbiol. Resour. Announc.">
        <title>Draft genome sequences for Neonectria magnoliae and Neonectria punicea, canker pathogens of Liriodendron tulipifera and Acer saccharum in West Virginia.</title>
        <authorList>
            <person name="Petronek H.M."/>
            <person name="Kasson M.T."/>
            <person name="Metheny A.M."/>
            <person name="Stauder C.M."/>
            <person name="Lovett B."/>
            <person name="Lynch S.C."/>
            <person name="Garnas J.R."/>
            <person name="Kasson L.R."/>
            <person name="Stajich J.E."/>
        </authorList>
    </citation>
    <scope>NUCLEOTIDE SEQUENCE [LARGE SCALE GENOMIC DNA]</scope>
    <source>
        <strain evidence="3 4">NRRL 64653</strain>
    </source>
</reference>
<evidence type="ECO:0000256" key="2">
    <source>
        <dbReference type="SAM" id="SignalP"/>
    </source>
</evidence>
<name>A0ABR1HW87_9HYPO</name>
<dbReference type="EMBL" id="JAZAVJ010000001">
    <property type="protein sequence ID" value="KAK7425089.1"/>
    <property type="molecule type" value="Genomic_DNA"/>
</dbReference>
<dbReference type="Proteomes" id="UP001498476">
    <property type="component" value="Unassembled WGS sequence"/>
</dbReference>
<sequence length="307" mass="32014">MRVSLFALPALAAFACAGPCRPSSSETTDITTTSSESSFSALTSETTSSVETTSSGEATSSAAETTSSTETETTSASTVEESTTSSELEVTTTSTTLESTTSTLESTTSTLESTTSLESVITTTSTTLESTTTSAAPEPTTTVLGFCLKPISTDKINYGYHVAGGTTQSNQIIQPPSNTVYNLYNLDAVTGAVTLNNTDPGKQIYLTAPYTTQAIRVIRFTTAPVTNGAVLCSTPSGEYTSGSVIKCTATGVDTSGTRFYDQFAASLSAAVGPWQMMAQGYTSTSYYNYEMGMFYGSDCRSQVAPVK</sequence>